<feature type="signal peptide" evidence="10">
    <location>
        <begin position="1"/>
        <end position="21"/>
    </location>
</feature>
<keyword evidence="6" id="KW-0067">ATP-binding</keyword>
<dbReference type="Gene3D" id="2.60.34.10">
    <property type="entry name" value="Substrate Binding Domain Of DNAk, Chain A, domain 1"/>
    <property type="match status" value="1"/>
</dbReference>
<evidence type="ECO:0000256" key="8">
    <source>
        <dbReference type="ARBA" id="ARBA00040503"/>
    </source>
</evidence>
<name>A0A821Q0F9_9BILA</name>
<dbReference type="GO" id="GO:0140662">
    <property type="term" value="F:ATP-dependent protein folding chaperone"/>
    <property type="evidence" value="ECO:0007669"/>
    <property type="project" value="InterPro"/>
</dbReference>
<feature type="compositionally biased region" description="Low complexity" evidence="9">
    <location>
        <begin position="585"/>
        <end position="619"/>
    </location>
</feature>
<accession>A0A821Q0F9</accession>
<evidence type="ECO:0000256" key="2">
    <source>
        <dbReference type="ARBA" id="ARBA00007381"/>
    </source>
</evidence>
<dbReference type="GO" id="GO:0005788">
    <property type="term" value="C:endoplasmic reticulum lumen"/>
    <property type="evidence" value="ECO:0007669"/>
    <property type="project" value="UniProtKB-SubCell"/>
</dbReference>
<comment type="subcellular location">
    <subcellularLocation>
        <location evidence="1">Endoplasmic reticulum lumen</location>
    </subcellularLocation>
</comment>
<gene>
    <name evidence="11" type="ORF">QYT958_LOCUS24776</name>
</gene>
<dbReference type="FunFam" id="3.90.640.10:FF:000004">
    <property type="entry name" value="Heat shock 70 kDa protein 4"/>
    <property type="match status" value="1"/>
</dbReference>
<keyword evidence="4" id="KW-0547">Nucleotide-binding</keyword>
<keyword evidence="3 10" id="KW-0732">Signal</keyword>
<reference evidence="11" key="1">
    <citation type="submission" date="2021-02" db="EMBL/GenBank/DDBJ databases">
        <authorList>
            <person name="Nowell W R."/>
        </authorList>
    </citation>
    <scope>NUCLEOTIDE SEQUENCE</scope>
</reference>
<evidence type="ECO:0000256" key="3">
    <source>
        <dbReference type="ARBA" id="ARBA00022729"/>
    </source>
</evidence>
<dbReference type="Proteomes" id="UP000663848">
    <property type="component" value="Unassembled WGS sequence"/>
</dbReference>
<evidence type="ECO:0000256" key="1">
    <source>
        <dbReference type="ARBA" id="ARBA00004319"/>
    </source>
</evidence>
<evidence type="ECO:0000313" key="12">
    <source>
        <dbReference type="Proteomes" id="UP000663848"/>
    </source>
</evidence>
<proteinExistence type="inferred from homology"/>
<dbReference type="GO" id="GO:0030968">
    <property type="term" value="P:endoplasmic reticulum unfolded protein response"/>
    <property type="evidence" value="ECO:0007669"/>
    <property type="project" value="TreeGrafter"/>
</dbReference>
<dbReference type="Gene3D" id="3.30.420.40">
    <property type="match status" value="2"/>
</dbReference>
<dbReference type="GO" id="GO:0005524">
    <property type="term" value="F:ATP binding"/>
    <property type="evidence" value="ECO:0007669"/>
    <property type="project" value="UniProtKB-KW"/>
</dbReference>
<dbReference type="PANTHER" id="PTHR45639">
    <property type="entry name" value="HSC70CB, ISOFORM G-RELATED"/>
    <property type="match status" value="1"/>
</dbReference>
<dbReference type="Gene3D" id="3.30.30.30">
    <property type="match status" value="1"/>
</dbReference>
<keyword evidence="5" id="KW-0256">Endoplasmic reticulum</keyword>
<dbReference type="InterPro" id="IPR029047">
    <property type="entry name" value="HSP70_peptide-bd_sf"/>
</dbReference>
<dbReference type="PANTHER" id="PTHR45639:SF3">
    <property type="entry name" value="HYPOXIA UP-REGULATED PROTEIN 1"/>
    <property type="match status" value="1"/>
</dbReference>
<dbReference type="InterPro" id="IPR043129">
    <property type="entry name" value="ATPase_NBD"/>
</dbReference>
<evidence type="ECO:0000256" key="9">
    <source>
        <dbReference type="SAM" id="MobiDB-lite"/>
    </source>
</evidence>
<evidence type="ECO:0000313" key="11">
    <source>
        <dbReference type="EMBL" id="CAF4816222.1"/>
    </source>
</evidence>
<feature type="chain" id="PRO_5032623433" description="Hypoxia up-regulated protein 1" evidence="10">
    <location>
        <begin position="22"/>
        <end position="685"/>
    </location>
</feature>
<dbReference type="Gene3D" id="3.90.640.10">
    <property type="entry name" value="Actin, Chain A, domain 4"/>
    <property type="match status" value="1"/>
</dbReference>
<dbReference type="AlphaFoldDB" id="A0A821Q0F9"/>
<sequence>MIRPKTIISICLIFTLSTVFTVDGLAVMSVDLGIEYMKIAIVKPGIPMEIVLNKESRRKTPVIVAIKGKDREFGEAAISRSSKIPSQSYMFLRELVGKSLDNPAVQQFLQRFPYYNLKTDPNTNELVFEHDSETNYTIEELLSMIFKKAREYASDFTEQSVDAAVVTVPPYFTQTERRAIKRACELANIKLLQLMNDNTAVALNYGIFRRKDFNASGSTYLFYDMGSQSTVCTLATYNIVKSKENGYLEDVPQLTIKAVAFDRDLGGLEFQIRLRDYLAKKFQEHHPKIDIFKNAKALTKLFREAERAKNVLSANNEYTAQVEGLVDEIDFKHRITREQFEKLCEDLFERVKRPVEEVLNTSGISLAEIQQVLLFGGSTRIPRVQNELVKSLGGIELGKSLNTDEAAAMGGVYQAAALSKGYRVKKFIVKDANQYPINVQFERHADSTTENSEQKLIDRTLFQRNNLYPSRKVMTFNRHTDDFSFDVRYGDLSFLSDTDKRSLGKTDLLRINVSGARKAYEKHQDTSESKGVKAHFQLDDNSLLVLDRVEFVFERKETEAERTNATKDEDESTLSKLGSKISSFFSSSGASSSENDTNNTTNSTEEIGSTNTTETTNDEQTAKPVDEQEGANATENTTTTTTTETTTTTAPPLKTITIREPLEFTVEILDYADPTFEAQANSMKK</sequence>
<dbReference type="FunFam" id="3.30.30.30:FF:000004">
    <property type="entry name" value="hypoxia up-regulated protein 1"/>
    <property type="match status" value="1"/>
</dbReference>
<dbReference type="CDD" id="cd10230">
    <property type="entry name" value="ASKHA_NBD_HSP70_HYOU1"/>
    <property type="match status" value="1"/>
</dbReference>
<evidence type="ECO:0000256" key="4">
    <source>
        <dbReference type="ARBA" id="ARBA00022741"/>
    </source>
</evidence>
<feature type="region of interest" description="Disordered" evidence="9">
    <location>
        <begin position="585"/>
        <end position="654"/>
    </location>
</feature>
<keyword evidence="7" id="KW-0143">Chaperone</keyword>
<evidence type="ECO:0000256" key="6">
    <source>
        <dbReference type="ARBA" id="ARBA00022840"/>
    </source>
</evidence>
<dbReference type="GO" id="GO:0034663">
    <property type="term" value="C:endoplasmic reticulum chaperone complex"/>
    <property type="evidence" value="ECO:0007669"/>
    <property type="project" value="TreeGrafter"/>
</dbReference>
<dbReference type="SUPFAM" id="SSF53067">
    <property type="entry name" value="Actin-like ATPase domain"/>
    <property type="match status" value="2"/>
</dbReference>
<feature type="compositionally biased region" description="Low complexity" evidence="9">
    <location>
        <begin position="631"/>
        <end position="650"/>
    </location>
</feature>
<evidence type="ECO:0000256" key="10">
    <source>
        <dbReference type="SAM" id="SignalP"/>
    </source>
</evidence>
<dbReference type="InterPro" id="IPR013126">
    <property type="entry name" value="Hsp_70_fam"/>
</dbReference>
<comment type="similarity">
    <text evidence="2">Belongs to the heat shock protein 70 family.</text>
</comment>
<organism evidence="11 12">
    <name type="scientific">Rotaria socialis</name>
    <dbReference type="NCBI Taxonomy" id="392032"/>
    <lineage>
        <taxon>Eukaryota</taxon>
        <taxon>Metazoa</taxon>
        <taxon>Spiralia</taxon>
        <taxon>Gnathifera</taxon>
        <taxon>Rotifera</taxon>
        <taxon>Eurotatoria</taxon>
        <taxon>Bdelloidea</taxon>
        <taxon>Philodinida</taxon>
        <taxon>Philodinidae</taxon>
        <taxon>Rotaria</taxon>
    </lineage>
</organism>
<evidence type="ECO:0000256" key="5">
    <source>
        <dbReference type="ARBA" id="ARBA00022824"/>
    </source>
</evidence>
<dbReference type="PRINTS" id="PR00301">
    <property type="entry name" value="HEATSHOCK70"/>
</dbReference>
<comment type="caution">
    <text evidence="11">The sequence shown here is derived from an EMBL/GenBank/DDBJ whole genome shotgun (WGS) entry which is preliminary data.</text>
</comment>
<protein>
    <recommendedName>
        <fullName evidence="8">Hypoxia up-regulated protein 1</fullName>
    </recommendedName>
</protein>
<dbReference type="Pfam" id="PF00012">
    <property type="entry name" value="HSP70"/>
    <property type="match status" value="1"/>
</dbReference>
<dbReference type="EMBL" id="CAJOBR010005386">
    <property type="protein sequence ID" value="CAF4816222.1"/>
    <property type="molecule type" value="Genomic_DNA"/>
</dbReference>
<evidence type="ECO:0000256" key="7">
    <source>
        <dbReference type="ARBA" id="ARBA00023186"/>
    </source>
</evidence>